<accession>A0A8J9UW39</accession>
<dbReference type="AlphaFoldDB" id="A0A8J9UW39"/>
<keyword evidence="3" id="KW-1185">Reference proteome</keyword>
<reference evidence="2" key="1">
    <citation type="submission" date="2021-12" db="EMBL/GenBank/DDBJ databases">
        <authorList>
            <person name="Martin H S."/>
        </authorList>
    </citation>
    <scope>NUCLEOTIDE SEQUENCE</scope>
</reference>
<organism evidence="2 3">
    <name type="scientific">Brenthis ino</name>
    <name type="common">lesser marbled fritillary</name>
    <dbReference type="NCBI Taxonomy" id="405034"/>
    <lineage>
        <taxon>Eukaryota</taxon>
        <taxon>Metazoa</taxon>
        <taxon>Ecdysozoa</taxon>
        <taxon>Arthropoda</taxon>
        <taxon>Hexapoda</taxon>
        <taxon>Insecta</taxon>
        <taxon>Pterygota</taxon>
        <taxon>Neoptera</taxon>
        <taxon>Endopterygota</taxon>
        <taxon>Lepidoptera</taxon>
        <taxon>Glossata</taxon>
        <taxon>Ditrysia</taxon>
        <taxon>Papilionoidea</taxon>
        <taxon>Nymphalidae</taxon>
        <taxon>Heliconiinae</taxon>
        <taxon>Argynnini</taxon>
        <taxon>Brenthis</taxon>
    </lineage>
</organism>
<proteinExistence type="predicted"/>
<name>A0A8J9UW39_9NEOP</name>
<evidence type="ECO:0000313" key="3">
    <source>
        <dbReference type="Proteomes" id="UP000838878"/>
    </source>
</evidence>
<evidence type="ECO:0000256" key="1">
    <source>
        <dbReference type="SAM" id="Phobius"/>
    </source>
</evidence>
<sequence>MVLVTITFNLPQTLQLITLALYYAFVMMVAAILTNINEHCLELAKEKRTPVSGFLEVKSKSITLRQMELAYVKAFEIKTYINEVFQGPILASTIQCFHSAAIIIGRTLHMIPTEKQDLRWLLEVGTVFSHDVLYLLEARFFLFSTPLAARERVYTLQNAMCDRSNCRPLDVPLACGARIARLLPVDLEKADYASCAYAFWLA</sequence>
<keyword evidence="1" id="KW-0812">Transmembrane</keyword>
<evidence type="ECO:0000313" key="2">
    <source>
        <dbReference type="EMBL" id="CAH0715685.1"/>
    </source>
</evidence>
<gene>
    <name evidence="2" type="ORF">BINO364_LOCUS2579</name>
</gene>
<dbReference type="OrthoDB" id="6366728at2759"/>
<feature type="transmembrane region" description="Helical" evidence="1">
    <location>
        <begin position="20"/>
        <end position="37"/>
    </location>
</feature>
<keyword evidence="1" id="KW-1133">Transmembrane helix</keyword>
<feature type="non-terminal residue" evidence="2">
    <location>
        <position position="202"/>
    </location>
</feature>
<dbReference type="Proteomes" id="UP000838878">
    <property type="component" value="Chromosome 10"/>
</dbReference>
<keyword evidence="1" id="KW-0472">Membrane</keyword>
<dbReference type="EMBL" id="OV170230">
    <property type="protein sequence ID" value="CAH0715685.1"/>
    <property type="molecule type" value="Genomic_DNA"/>
</dbReference>
<protein>
    <submittedName>
        <fullName evidence="2">Uncharacterized protein</fullName>
    </submittedName>
</protein>